<reference evidence="10" key="1">
    <citation type="submission" date="2025-08" db="UniProtKB">
        <authorList>
            <consortium name="RefSeq"/>
        </authorList>
    </citation>
    <scope>IDENTIFICATION</scope>
    <source>
        <tissue evidence="10">Leaves</tissue>
    </source>
</reference>
<dbReference type="SUPFAM" id="SSF56176">
    <property type="entry name" value="FAD-binding/transporter-associated domain-like"/>
    <property type="match status" value="1"/>
</dbReference>
<keyword evidence="5" id="KW-0560">Oxidoreductase</keyword>
<comment type="pathway">
    <text evidence="1">Cofactor biosynthesis; L-ascorbate biosynthesis.</text>
</comment>
<evidence type="ECO:0000313" key="9">
    <source>
        <dbReference type="Proteomes" id="UP001652660"/>
    </source>
</evidence>
<dbReference type="EC" id="1.1.3.8" evidence="3"/>
<name>A0ABM4W6X8_COFAR</name>
<evidence type="ECO:0000256" key="1">
    <source>
        <dbReference type="ARBA" id="ARBA00005147"/>
    </source>
</evidence>
<evidence type="ECO:0000256" key="3">
    <source>
        <dbReference type="ARBA" id="ARBA00013121"/>
    </source>
</evidence>
<dbReference type="GeneID" id="113719570"/>
<dbReference type="InterPro" id="IPR007173">
    <property type="entry name" value="ALO_C"/>
</dbReference>
<evidence type="ECO:0000259" key="8">
    <source>
        <dbReference type="PROSITE" id="PS51387"/>
    </source>
</evidence>
<dbReference type="InterPro" id="IPR016166">
    <property type="entry name" value="FAD-bd_PCMH"/>
</dbReference>
<dbReference type="NCBIfam" id="TIGR01677">
    <property type="entry name" value="pln_FAD_oxido"/>
    <property type="match status" value="1"/>
</dbReference>
<comment type="catalytic activity">
    <reaction evidence="6">
        <text>L-gulono-1,4-lactone + O2 = L-ascorbate + H2O2 + H(+)</text>
        <dbReference type="Rhea" id="RHEA:32363"/>
        <dbReference type="ChEBI" id="CHEBI:15378"/>
        <dbReference type="ChEBI" id="CHEBI:15379"/>
        <dbReference type="ChEBI" id="CHEBI:16240"/>
        <dbReference type="ChEBI" id="CHEBI:17587"/>
        <dbReference type="ChEBI" id="CHEBI:38290"/>
        <dbReference type="EC" id="1.1.3.8"/>
    </reaction>
</comment>
<gene>
    <name evidence="10" type="primary">LOC113719570</name>
</gene>
<feature type="transmembrane region" description="Helical" evidence="7">
    <location>
        <begin position="7"/>
        <end position="29"/>
    </location>
</feature>
<proteinExistence type="inferred from homology"/>
<evidence type="ECO:0000256" key="5">
    <source>
        <dbReference type="ARBA" id="ARBA00023002"/>
    </source>
</evidence>
<keyword evidence="9" id="KW-1185">Reference proteome</keyword>
<keyword evidence="7" id="KW-0472">Membrane</keyword>
<feature type="domain" description="FAD-binding PCMH-type" evidence="8">
    <location>
        <begin position="57"/>
        <end position="237"/>
    </location>
</feature>
<dbReference type="Proteomes" id="UP001652660">
    <property type="component" value="Chromosome 11c"/>
</dbReference>
<evidence type="ECO:0000256" key="7">
    <source>
        <dbReference type="SAM" id="Phobius"/>
    </source>
</evidence>
<evidence type="ECO:0000256" key="6">
    <source>
        <dbReference type="ARBA" id="ARBA00048083"/>
    </source>
</evidence>
<dbReference type="InterPro" id="IPR055154">
    <property type="entry name" value="GULLO2-like_C"/>
</dbReference>
<organism evidence="9 10">
    <name type="scientific">Coffea arabica</name>
    <name type="common">Arabian coffee</name>
    <dbReference type="NCBI Taxonomy" id="13443"/>
    <lineage>
        <taxon>Eukaryota</taxon>
        <taxon>Viridiplantae</taxon>
        <taxon>Streptophyta</taxon>
        <taxon>Embryophyta</taxon>
        <taxon>Tracheophyta</taxon>
        <taxon>Spermatophyta</taxon>
        <taxon>Magnoliopsida</taxon>
        <taxon>eudicotyledons</taxon>
        <taxon>Gunneridae</taxon>
        <taxon>Pentapetalae</taxon>
        <taxon>asterids</taxon>
        <taxon>lamiids</taxon>
        <taxon>Gentianales</taxon>
        <taxon>Rubiaceae</taxon>
        <taxon>Ixoroideae</taxon>
        <taxon>Gardenieae complex</taxon>
        <taxon>Bertiereae - Coffeeae clade</taxon>
        <taxon>Coffeeae</taxon>
        <taxon>Coffea</taxon>
    </lineage>
</organism>
<keyword evidence="7" id="KW-1133">Transmembrane helix</keyword>
<evidence type="ECO:0000256" key="4">
    <source>
        <dbReference type="ARBA" id="ARBA00022644"/>
    </source>
</evidence>
<evidence type="ECO:0000256" key="2">
    <source>
        <dbReference type="ARBA" id="ARBA00005466"/>
    </source>
</evidence>
<comment type="similarity">
    <text evidence="2">Belongs to the oxygen-dependent FAD-linked oxidoreductase family.</text>
</comment>
<dbReference type="InterPro" id="IPR036318">
    <property type="entry name" value="FAD-bd_PCMH-like_sf"/>
</dbReference>
<dbReference type="InterPro" id="IPR010030">
    <property type="entry name" value="GULO_Plant"/>
</dbReference>
<dbReference type="Gene3D" id="3.30.70.2520">
    <property type="match status" value="1"/>
</dbReference>
<dbReference type="InterPro" id="IPR050432">
    <property type="entry name" value="FAD-linked_Oxidoreductases_BP"/>
</dbReference>
<dbReference type="Pfam" id="PF04030">
    <property type="entry name" value="ALO"/>
    <property type="match status" value="1"/>
</dbReference>
<sequence>MCSEMGIFPWLPLLLYFICLTTIFLVGYIPHEDHIKCSSGNANCTISNVYRSFPDRSICRAAEAAYPTTEEGLLSIVANATFLQKKMRIATSLSNSIPKLMCPDGENGLIISTKYLNRRVGLDESAMTITVETGMTLRQLINESAMAGLALPYAPYWWGVTIGGILGTGAHGSTLWDLGPAVHDYVIELRIVTPAGPDEGYAKVRTLKIGDPELDAARVSLGVLGVISQVTLQLQPLFKRSITFLEKDDSDLGAQISTFGNQHEFADFTWFPSQKKVLYRIDDRVPYNTTGNGVFDFFGLSPVSSFLTAVSRTIEEIQEYTGHAVGKCITGSLGRYILKKAGYGLTNDGTSFKGYPVVGYHNNLQSSGTCLDTPKDGLWTACAWDQRFKGLYFFQNGISISLYKAKDFIQDVQKLVALQPKALCGVDIYNGILIRYITASSAYLGKQEDSVEFDITYYRSKDPMAPRLHEDIFEEIEQMAVFKYGGMPHWGKNRHLTFIGAINKYENAGEFLKVKQSYDPLGLFSTKWTDKVLGLRDGITVLKEGCALEGLCICSQDIHCAPKKRYFCRPGKVYKNARVCTQLTS</sequence>
<protein>
    <recommendedName>
        <fullName evidence="3">L-gulonolactone oxidase</fullName>
        <ecNumber evidence="3">1.1.3.8</ecNumber>
    </recommendedName>
</protein>
<dbReference type="InterPro" id="IPR006094">
    <property type="entry name" value="Oxid_FAD_bind_N"/>
</dbReference>
<dbReference type="Pfam" id="PF01565">
    <property type="entry name" value="FAD_binding_4"/>
    <property type="match status" value="1"/>
</dbReference>
<dbReference type="RefSeq" id="XP_071927548.1">
    <property type="nucleotide sequence ID" value="XM_072071447.1"/>
</dbReference>
<dbReference type="PANTHER" id="PTHR13878">
    <property type="entry name" value="GULONOLACTONE OXIDASE"/>
    <property type="match status" value="1"/>
</dbReference>
<accession>A0ABM4W6X8</accession>
<dbReference type="Pfam" id="PF22906">
    <property type="entry name" value="GULLO2-like_3rd"/>
    <property type="match status" value="1"/>
</dbReference>
<dbReference type="PANTHER" id="PTHR13878:SF67">
    <property type="entry name" value="L-GULONOLACTONE OXIDASE 5"/>
    <property type="match status" value="1"/>
</dbReference>
<dbReference type="InterPro" id="IPR016169">
    <property type="entry name" value="FAD-bd_PCMH_sub2"/>
</dbReference>
<keyword evidence="7" id="KW-0812">Transmembrane</keyword>
<dbReference type="Gene3D" id="3.30.465.10">
    <property type="match status" value="1"/>
</dbReference>
<dbReference type="PROSITE" id="PS51387">
    <property type="entry name" value="FAD_PCMH"/>
    <property type="match status" value="1"/>
</dbReference>
<keyword evidence="4" id="KW-0060">Ascorbate biosynthesis</keyword>
<evidence type="ECO:0000313" key="10">
    <source>
        <dbReference type="RefSeq" id="XP_071927548.1"/>
    </source>
</evidence>